<dbReference type="InterPro" id="IPR008278">
    <property type="entry name" value="4-PPantetheinyl_Trfase_dom"/>
</dbReference>
<dbReference type="SUPFAM" id="SSF56214">
    <property type="entry name" value="4'-phosphopantetheinyl transferase"/>
    <property type="match status" value="2"/>
</dbReference>
<dbReference type="GO" id="GO:0016740">
    <property type="term" value="F:transferase activity"/>
    <property type="evidence" value="ECO:0007669"/>
    <property type="project" value="UniProtKB-KW"/>
</dbReference>
<dbReference type="Gene3D" id="3.90.470.20">
    <property type="entry name" value="4'-phosphopantetheinyl transferase domain"/>
    <property type="match status" value="1"/>
</dbReference>
<gene>
    <name evidence="4" type="ORF">KDN34_11710</name>
</gene>
<comment type="similarity">
    <text evidence="1">Belongs to the P-Pant transferase superfamily. Gsp/Sfp/HetI/AcpT family.</text>
</comment>
<dbReference type="PANTHER" id="PTHR12215">
    <property type="entry name" value="PHOSPHOPANTETHEINE TRANSFERASE"/>
    <property type="match status" value="1"/>
</dbReference>
<dbReference type="InterPro" id="IPR037143">
    <property type="entry name" value="4-PPantetheinyl_Trfase_dom_sf"/>
</dbReference>
<feature type="domain" description="4'-phosphopantetheinyl transferase" evidence="3">
    <location>
        <begin position="97"/>
        <end position="176"/>
    </location>
</feature>
<evidence type="ECO:0000256" key="2">
    <source>
        <dbReference type="ARBA" id="ARBA00022679"/>
    </source>
</evidence>
<evidence type="ECO:0000259" key="3">
    <source>
        <dbReference type="Pfam" id="PF01648"/>
    </source>
</evidence>
<reference evidence="4 5" key="1">
    <citation type="submission" date="2021-04" db="EMBL/GenBank/DDBJ databases">
        <title>Novel species identification of genus Shewanella.</title>
        <authorList>
            <person name="Liu G."/>
        </authorList>
    </citation>
    <scope>NUCLEOTIDE SEQUENCE [LARGE SCALE GENOMIC DNA]</scope>
    <source>
        <strain evidence="4 5">FJAT-54481</strain>
    </source>
</reference>
<sequence>MIIRLYCHRYKSSYIQAPSEAASPTSRRRLNQQLLRYCLSLHQNFSPDDWRFQTGAHGKPTLIDIQQAHSQLQFNLSHSRDWLVIAVLEQATTSSCVGVDVEQIKRSRNIRSIAEHYFSAAEQAQLMALSKEDYTAAFYRLWVMKEAYVKATGQGLSQGLNTFSFDLNSSQPLANFSLNSVSGDGFAQHFSWCILHGAVGDTSLALAVGSESPFSSANGDSLNLYRVCQDSPDTWYLQAGNLSDVIAVPGDCFLADVQSRCEKG</sequence>
<evidence type="ECO:0000256" key="1">
    <source>
        <dbReference type="ARBA" id="ARBA00010990"/>
    </source>
</evidence>
<keyword evidence="2 4" id="KW-0808">Transferase</keyword>
<dbReference type="Pfam" id="PF01648">
    <property type="entry name" value="ACPS"/>
    <property type="match status" value="1"/>
</dbReference>
<protein>
    <submittedName>
        <fullName evidence="4">4'-phosphopantetheinyl transferase superfamily protein</fullName>
    </submittedName>
</protein>
<accession>A0ABX7YRY8</accession>
<dbReference type="RefSeq" id="WP_212593953.1">
    <property type="nucleotide sequence ID" value="NZ_CP073587.1"/>
</dbReference>
<name>A0ABX7YRY8_9GAMM</name>
<dbReference type="EMBL" id="CP073587">
    <property type="protein sequence ID" value="QUN04901.1"/>
    <property type="molecule type" value="Genomic_DNA"/>
</dbReference>
<keyword evidence="5" id="KW-1185">Reference proteome</keyword>
<dbReference type="Proteomes" id="UP000679575">
    <property type="component" value="Chromosome"/>
</dbReference>
<evidence type="ECO:0000313" key="5">
    <source>
        <dbReference type="Proteomes" id="UP000679575"/>
    </source>
</evidence>
<evidence type="ECO:0000313" key="4">
    <source>
        <dbReference type="EMBL" id="QUN04901.1"/>
    </source>
</evidence>
<organism evidence="4 5">
    <name type="scientific">Shewanella yunxiaonensis</name>
    <dbReference type="NCBI Taxonomy" id="2829809"/>
    <lineage>
        <taxon>Bacteria</taxon>
        <taxon>Pseudomonadati</taxon>
        <taxon>Pseudomonadota</taxon>
        <taxon>Gammaproteobacteria</taxon>
        <taxon>Alteromonadales</taxon>
        <taxon>Shewanellaceae</taxon>
        <taxon>Shewanella</taxon>
    </lineage>
</organism>
<dbReference type="InterPro" id="IPR050559">
    <property type="entry name" value="P-Pant_transferase_sf"/>
</dbReference>
<proteinExistence type="inferred from homology"/>
<dbReference type="PANTHER" id="PTHR12215:SF10">
    <property type="entry name" value="L-AMINOADIPATE-SEMIALDEHYDE DEHYDROGENASE-PHOSPHOPANTETHEINYL TRANSFERASE"/>
    <property type="match status" value="1"/>
</dbReference>